<reference evidence="1 2" key="1">
    <citation type="journal article" date="2018" name="Mycol. Prog.">
        <title>Coniella lustricola, a new species from submerged detritus.</title>
        <authorList>
            <person name="Raudabaugh D.B."/>
            <person name="Iturriaga T."/>
            <person name="Carver A."/>
            <person name="Mondo S."/>
            <person name="Pangilinan J."/>
            <person name="Lipzen A."/>
            <person name="He G."/>
            <person name="Amirebrahimi M."/>
            <person name="Grigoriev I.V."/>
            <person name="Miller A.N."/>
        </authorList>
    </citation>
    <scope>NUCLEOTIDE SEQUENCE [LARGE SCALE GENOMIC DNA]</scope>
    <source>
        <strain evidence="1 2">B22-T-1</strain>
    </source>
</reference>
<dbReference type="AlphaFoldDB" id="A0A2T2ZU72"/>
<gene>
    <name evidence="1" type="ORF">BD289DRAFT_446177</name>
</gene>
<evidence type="ECO:0000313" key="2">
    <source>
        <dbReference type="Proteomes" id="UP000241462"/>
    </source>
</evidence>
<evidence type="ECO:0000313" key="1">
    <source>
        <dbReference type="EMBL" id="PSR76910.1"/>
    </source>
</evidence>
<protein>
    <submittedName>
        <fullName evidence="1">Uncharacterized protein</fullName>
    </submittedName>
</protein>
<name>A0A2T2ZU72_9PEZI</name>
<keyword evidence="2" id="KW-1185">Reference proteome</keyword>
<organism evidence="1 2">
    <name type="scientific">Coniella lustricola</name>
    <dbReference type="NCBI Taxonomy" id="2025994"/>
    <lineage>
        <taxon>Eukaryota</taxon>
        <taxon>Fungi</taxon>
        <taxon>Dikarya</taxon>
        <taxon>Ascomycota</taxon>
        <taxon>Pezizomycotina</taxon>
        <taxon>Sordariomycetes</taxon>
        <taxon>Sordariomycetidae</taxon>
        <taxon>Diaporthales</taxon>
        <taxon>Schizoparmaceae</taxon>
        <taxon>Coniella</taxon>
    </lineage>
</organism>
<dbReference type="EMBL" id="KZ678686">
    <property type="protein sequence ID" value="PSR76910.1"/>
    <property type="molecule type" value="Genomic_DNA"/>
</dbReference>
<proteinExistence type="predicted"/>
<dbReference type="InParanoid" id="A0A2T2ZU72"/>
<accession>A0A2T2ZU72</accession>
<dbReference type="Proteomes" id="UP000241462">
    <property type="component" value="Unassembled WGS sequence"/>
</dbReference>
<sequence>MAAQATWCGVVWYGPVWCRVFENGKTKYSIHILSRGQEKGKKKNGETSECYTACTRKSKSVSFRLRLSATNDRCGSIFAAMSPSLLCGHVAFLWVRCGGARFLSPGIFL</sequence>